<dbReference type="Pfam" id="PF13020">
    <property type="entry name" value="NOV_C"/>
    <property type="match status" value="1"/>
</dbReference>
<dbReference type="OrthoDB" id="7833680at2"/>
<dbReference type="Proteomes" id="UP000012081">
    <property type="component" value="Unassembled WGS sequence"/>
</dbReference>
<dbReference type="AlphaFoldDB" id="M8DM37"/>
<dbReference type="STRING" id="1300222.I532_03725"/>
<reference evidence="2 3" key="1">
    <citation type="submission" date="2013-03" db="EMBL/GenBank/DDBJ databases">
        <title>Assembly of a new bacterial strain Brevibacillus borstelensis AK1.</title>
        <authorList>
            <person name="Rajan I."/>
            <person name="PoliReddy D."/>
            <person name="Sugumar T."/>
            <person name="Rathinam K."/>
            <person name="Alqarawi S."/>
            <person name="Khalil A.B."/>
            <person name="Sivakumar N."/>
        </authorList>
    </citation>
    <scope>NUCLEOTIDE SEQUENCE [LARGE SCALE GENOMIC DNA]</scope>
    <source>
        <strain evidence="2 3">AK1</strain>
    </source>
</reference>
<dbReference type="InterPro" id="IPR024975">
    <property type="entry name" value="NOV_C"/>
</dbReference>
<evidence type="ECO:0000259" key="1">
    <source>
        <dbReference type="Pfam" id="PF13020"/>
    </source>
</evidence>
<accession>M8DM37</accession>
<dbReference type="PATRIC" id="fig|1300222.3.peg.790"/>
<proteinExistence type="predicted"/>
<evidence type="ECO:0000313" key="2">
    <source>
        <dbReference type="EMBL" id="EMT54683.1"/>
    </source>
</evidence>
<dbReference type="EMBL" id="APBN01000001">
    <property type="protein sequence ID" value="EMT54683.1"/>
    <property type="molecule type" value="Genomic_DNA"/>
</dbReference>
<sequence length="291" mass="33189">MSFSVGVLYSIQEFLTLLKTTPMKSSEFRTQFPTFSVASADAIINTSLENGWITIDSHDRLVISSNGTELLKVNTAEARLRLQLYQMIEKCKPSWSSLLHYGRTEASKHIPKNVLQCLREACLLDSIDEEIIAWWDRLASIARGVREDYLLEIGRGGERLSIEYERVRTGSVPSWQAIESNKSGYDLLSRFSDTDNRPLMIEVKTSSKNCSSIDFHITRNEWEVAILSRYKYLFHVWSLLPSKQLFILDVESMEAHIPSDNGFGSWESVYVSIERELLTPASSYQAETVTP</sequence>
<organism evidence="2 3">
    <name type="scientific">Brevibacillus borstelensis AK1</name>
    <dbReference type="NCBI Taxonomy" id="1300222"/>
    <lineage>
        <taxon>Bacteria</taxon>
        <taxon>Bacillati</taxon>
        <taxon>Bacillota</taxon>
        <taxon>Bacilli</taxon>
        <taxon>Bacillales</taxon>
        <taxon>Paenibacillaceae</taxon>
        <taxon>Brevibacillus</taxon>
    </lineage>
</organism>
<keyword evidence="3" id="KW-1185">Reference proteome</keyword>
<protein>
    <recommendedName>
        <fullName evidence="1">Protein NO VEIN C-terminal domain-containing protein</fullName>
    </recommendedName>
</protein>
<name>M8DM37_9BACL</name>
<dbReference type="RefSeq" id="WP_003386486.1">
    <property type="nucleotide sequence ID" value="NZ_APBN01000001.1"/>
</dbReference>
<evidence type="ECO:0000313" key="3">
    <source>
        <dbReference type="Proteomes" id="UP000012081"/>
    </source>
</evidence>
<feature type="domain" description="Protein NO VEIN C-terminal" evidence="1">
    <location>
        <begin position="157"/>
        <end position="243"/>
    </location>
</feature>
<comment type="caution">
    <text evidence="2">The sequence shown here is derived from an EMBL/GenBank/DDBJ whole genome shotgun (WGS) entry which is preliminary data.</text>
</comment>
<gene>
    <name evidence="2" type="ORF">I532_03725</name>
</gene>